<dbReference type="Proteomes" id="UP001430919">
    <property type="component" value="Unassembled WGS sequence"/>
</dbReference>
<dbReference type="RefSeq" id="WP_229987599.1">
    <property type="nucleotide sequence ID" value="NZ_JAJJMO010000001.1"/>
</dbReference>
<evidence type="ECO:0008006" key="3">
    <source>
        <dbReference type="Google" id="ProtNLM"/>
    </source>
</evidence>
<comment type="caution">
    <text evidence="1">The sequence shown here is derived from an EMBL/GenBank/DDBJ whole genome shotgun (WGS) entry which is preliminary data.</text>
</comment>
<organism evidence="1 2">
    <name type="scientific">Flavobacterium pisciphilum</name>
    <dbReference type="NCBI Taxonomy" id="2893755"/>
    <lineage>
        <taxon>Bacteria</taxon>
        <taxon>Pseudomonadati</taxon>
        <taxon>Bacteroidota</taxon>
        <taxon>Flavobacteriia</taxon>
        <taxon>Flavobacteriales</taxon>
        <taxon>Flavobacteriaceae</taxon>
        <taxon>Flavobacterium</taxon>
    </lineage>
</organism>
<reference evidence="1" key="1">
    <citation type="submission" date="2021-11" db="EMBL/GenBank/DDBJ databases">
        <title>Description of novel Flavobacterium species.</title>
        <authorList>
            <person name="Saticioglu I.B."/>
            <person name="Ay H."/>
            <person name="Altun S."/>
            <person name="Duman M."/>
        </authorList>
    </citation>
    <scope>NUCLEOTIDE SEQUENCE</scope>
    <source>
        <strain evidence="1">F-65</strain>
    </source>
</reference>
<keyword evidence="2" id="KW-1185">Reference proteome</keyword>
<gene>
    <name evidence="1" type="ORF">LNQ49_04905</name>
</gene>
<name>A0ABS8MQD2_9FLAO</name>
<evidence type="ECO:0000313" key="1">
    <source>
        <dbReference type="EMBL" id="MCC9070936.1"/>
    </source>
</evidence>
<dbReference type="EMBL" id="JAJJMO010000001">
    <property type="protein sequence ID" value="MCC9070936.1"/>
    <property type="molecule type" value="Genomic_DNA"/>
</dbReference>
<accession>A0ABS8MQD2</accession>
<sequence>MIPRMPLSQFPEISYHDPEIESAYKWFRSYVKESDWNDRKIKIENYLGGIVKTSEPFSQSIDKGTLLVIQKDQIGWYLYLVHTYLYERHKYEFYQGARVLPIFKRLGSDLQFLKGIEGINKKMRELLNKRTAEADSFLFEMLTALLWIRNGWEVKIIEEGKSGKTPDFLVLKGEEQWEVECKRQKKSSDYTYKETAKRQILVSHISTILLHHNILLDITFHVELVSLRDTYLLDILKDLIDKKTKSGRLISNKEVEINLSYIDIPAIQNHLKMHFVKSHSPQHLELISGKPVDHSAFTSGFIGKMFFVGDDNANNLYIREMTNAFGVHSYCDSSDALSAKARDVRSHIYDAIGQFSSDTDAIIHIGMETFDGPEVERKRFEKMKNTMEKIQPGQNRLCWIYYHFFQSYSRSYQEWFFDETVSPATSFTNPVPPIKKTFLVINEDEITITDASHWEIDLP</sequence>
<protein>
    <recommendedName>
        <fullName evidence="3">Restriction endonuclease</fullName>
    </recommendedName>
</protein>
<evidence type="ECO:0000313" key="2">
    <source>
        <dbReference type="Proteomes" id="UP001430919"/>
    </source>
</evidence>
<proteinExistence type="predicted"/>